<dbReference type="EMBL" id="MU003498">
    <property type="protein sequence ID" value="KAF2474032.1"/>
    <property type="molecule type" value="Genomic_DNA"/>
</dbReference>
<dbReference type="Proteomes" id="UP000799755">
    <property type="component" value="Unassembled WGS sequence"/>
</dbReference>
<accession>A0ACB6R4P4</accession>
<protein>
    <submittedName>
        <fullName evidence="1">DUF1649-domain-containing protein</fullName>
    </submittedName>
</protein>
<sequence length="254" mass="28993">MPIFIPRCLSKQQTTTTLNNRSNTPANHTATPVRESVDPNRAIPRRLTPLSQAVRAPRNPANASMEQRRPPEYILEVFADPACVRDVVKAILHTIFFHRYFSSISPLTRDLLDLTLPAIDDVDLETLIDQRTAALVRAIESTHQQRGRGQLAVQFFEKRRRKTYFFGKADEEVCWEQWTLDVTLATPRTETDVLKVRRAMEKSLHKAALKIVNIVNRDKDHIPPITTTDANPFPYQVVVNPKATDGWGQRMGIF</sequence>
<evidence type="ECO:0000313" key="2">
    <source>
        <dbReference type="Proteomes" id="UP000799755"/>
    </source>
</evidence>
<evidence type="ECO:0000313" key="1">
    <source>
        <dbReference type="EMBL" id="KAF2474032.1"/>
    </source>
</evidence>
<comment type="caution">
    <text evidence="1">The sequence shown here is derived from an EMBL/GenBank/DDBJ whole genome shotgun (WGS) entry which is preliminary data.</text>
</comment>
<gene>
    <name evidence="1" type="ORF">BDR25DRAFT_301550</name>
</gene>
<name>A0ACB6R4P4_9PLEO</name>
<proteinExistence type="predicted"/>
<reference evidence="1" key="1">
    <citation type="journal article" date="2020" name="Stud. Mycol.">
        <title>101 Dothideomycetes genomes: a test case for predicting lifestyles and emergence of pathogens.</title>
        <authorList>
            <person name="Haridas S."/>
            <person name="Albert R."/>
            <person name="Binder M."/>
            <person name="Bloem J."/>
            <person name="Labutti K."/>
            <person name="Salamov A."/>
            <person name="Andreopoulos B."/>
            <person name="Baker S."/>
            <person name="Barry K."/>
            <person name="Bills G."/>
            <person name="Bluhm B."/>
            <person name="Cannon C."/>
            <person name="Castanera R."/>
            <person name="Culley D."/>
            <person name="Daum C."/>
            <person name="Ezra D."/>
            <person name="Gonzalez J."/>
            <person name="Henrissat B."/>
            <person name="Kuo A."/>
            <person name="Liang C."/>
            <person name="Lipzen A."/>
            <person name="Lutzoni F."/>
            <person name="Magnuson J."/>
            <person name="Mondo S."/>
            <person name="Nolan M."/>
            <person name="Ohm R."/>
            <person name="Pangilinan J."/>
            <person name="Park H.-J."/>
            <person name="Ramirez L."/>
            <person name="Alfaro M."/>
            <person name="Sun H."/>
            <person name="Tritt A."/>
            <person name="Yoshinaga Y."/>
            <person name="Zwiers L.-H."/>
            <person name="Turgeon B."/>
            <person name="Goodwin S."/>
            <person name="Spatafora J."/>
            <person name="Crous P."/>
            <person name="Grigoriev I."/>
        </authorList>
    </citation>
    <scope>NUCLEOTIDE SEQUENCE</scope>
    <source>
        <strain evidence="1">ATCC 200398</strain>
    </source>
</reference>
<keyword evidence="2" id="KW-1185">Reference proteome</keyword>
<organism evidence="1 2">
    <name type="scientific">Lindgomyces ingoldianus</name>
    <dbReference type="NCBI Taxonomy" id="673940"/>
    <lineage>
        <taxon>Eukaryota</taxon>
        <taxon>Fungi</taxon>
        <taxon>Dikarya</taxon>
        <taxon>Ascomycota</taxon>
        <taxon>Pezizomycotina</taxon>
        <taxon>Dothideomycetes</taxon>
        <taxon>Pleosporomycetidae</taxon>
        <taxon>Pleosporales</taxon>
        <taxon>Lindgomycetaceae</taxon>
        <taxon>Lindgomyces</taxon>
    </lineage>
</organism>